<evidence type="ECO:0000256" key="3">
    <source>
        <dbReference type="ARBA" id="ARBA00004721"/>
    </source>
</evidence>
<dbReference type="PANTHER" id="PTHR24305:SF166">
    <property type="entry name" value="CYTOCHROME P450 12A4, MITOCHONDRIAL-RELATED"/>
    <property type="match status" value="1"/>
</dbReference>
<dbReference type="InterPro" id="IPR050121">
    <property type="entry name" value="Cytochrome_P450_monoxygenase"/>
</dbReference>
<feature type="binding site" description="axial binding residue" evidence="13">
    <location>
        <position position="471"/>
    </location>
    <ligand>
        <name>heme</name>
        <dbReference type="ChEBI" id="CHEBI:30413"/>
    </ligand>
    <ligandPart>
        <name>Fe</name>
        <dbReference type="ChEBI" id="CHEBI:18248"/>
    </ligandPart>
</feature>
<evidence type="ECO:0000256" key="1">
    <source>
        <dbReference type="ARBA" id="ARBA00001971"/>
    </source>
</evidence>
<keyword evidence="9 14" id="KW-0560">Oxidoreductase</keyword>
<dbReference type="GO" id="GO:0004497">
    <property type="term" value="F:monooxygenase activity"/>
    <property type="evidence" value="ECO:0007669"/>
    <property type="project" value="UniProtKB-KW"/>
</dbReference>
<gene>
    <name evidence="15" type="ORF">B0H16DRAFT_1369946</name>
</gene>
<keyword evidence="11 14" id="KW-0503">Monooxygenase</keyword>
<keyword evidence="6" id="KW-0812">Transmembrane</keyword>
<dbReference type="InterPro" id="IPR036396">
    <property type="entry name" value="Cyt_P450_sf"/>
</dbReference>
<comment type="cofactor">
    <cofactor evidence="1 13">
        <name>heme</name>
        <dbReference type="ChEBI" id="CHEBI:30413"/>
    </cofactor>
</comment>
<dbReference type="SUPFAM" id="SSF48264">
    <property type="entry name" value="Cytochrome P450"/>
    <property type="match status" value="1"/>
</dbReference>
<evidence type="ECO:0000256" key="13">
    <source>
        <dbReference type="PIRSR" id="PIRSR602401-1"/>
    </source>
</evidence>
<comment type="similarity">
    <text evidence="4 14">Belongs to the cytochrome P450 family.</text>
</comment>
<evidence type="ECO:0000256" key="5">
    <source>
        <dbReference type="ARBA" id="ARBA00022617"/>
    </source>
</evidence>
<accession>A0AAD7JB51</accession>
<comment type="pathway">
    <text evidence="3">Secondary metabolite biosynthesis; terpenoid biosynthesis.</text>
</comment>
<dbReference type="PRINTS" id="PR00463">
    <property type="entry name" value="EP450I"/>
</dbReference>
<protein>
    <submittedName>
        <fullName evidence="15">Cytochrome P450</fullName>
    </submittedName>
</protein>
<proteinExistence type="inferred from homology"/>
<keyword evidence="5 13" id="KW-0349">Heme</keyword>
<comment type="subcellular location">
    <subcellularLocation>
        <location evidence="2">Membrane</location>
    </subcellularLocation>
</comment>
<dbReference type="GO" id="GO:0016020">
    <property type="term" value="C:membrane"/>
    <property type="evidence" value="ECO:0007669"/>
    <property type="project" value="UniProtKB-SubCell"/>
</dbReference>
<name>A0AAD7JB51_9AGAR</name>
<dbReference type="GO" id="GO:0020037">
    <property type="term" value="F:heme binding"/>
    <property type="evidence" value="ECO:0007669"/>
    <property type="project" value="InterPro"/>
</dbReference>
<dbReference type="InterPro" id="IPR001128">
    <property type="entry name" value="Cyt_P450"/>
</dbReference>
<evidence type="ECO:0000256" key="7">
    <source>
        <dbReference type="ARBA" id="ARBA00022723"/>
    </source>
</evidence>
<dbReference type="AlphaFoldDB" id="A0AAD7JB51"/>
<reference evidence="15" key="1">
    <citation type="submission" date="2023-03" db="EMBL/GenBank/DDBJ databases">
        <title>Massive genome expansion in bonnet fungi (Mycena s.s.) driven by repeated elements and novel gene families across ecological guilds.</title>
        <authorList>
            <consortium name="Lawrence Berkeley National Laboratory"/>
            <person name="Harder C.B."/>
            <person name="Miyauchi S."/>
            <person name="Viragh M."/>
            <person name="Kuo A."/>
            <person name="Thoen E."/>
            <person name="Andreopoulos B."/>
            <person name="Lu D."/>
            <person name="Skrede I."/>
            <person name="Drula E."/>
            <person name="Henrissat B."/>
            <person name="Morin E."/>
            <person name="Kohler A."/>
            <person name="Barry K."/>
            <person name="LaButti K."/>
            <person name="Morin E."/>
            <person name="Salamov A."/>
            <person name="Lipzen A."/>
            <person name="Mereny Z."/>
            <person name="Hegedus B."/>
            <person name="Baldrian P."/>
            <person name="Stursova M."/>
            <person name="Weitz H."/>
            <person name="Taylor A."/>
            <person name="Grigoriev I.V."/>
            <person name="Nagy L.G."/>
            <person name="Martin F."/>
            <person name="Kauserud H."/>
        </authorList>
    </citation>
    <scope>NUCLEOTIDE SEQUENCE</scope>
    <source>
        <strain evidence="15">CBHHK182m</strain>
    </source>
</reference>
<dbReference type="InterPro" id="IPR017972">
    <property type="entry name" value="Cyt_P450_CS"/>
</dbReference>
<evidence type="ECO:0000256" key="6">
    <source>
        <dbReference type="ARBA" id="ARBA00022692"/>
    </source>
</evidence>
<evidence type="ECO:0000256" key="4">
    <source>
        <dbReference type="ARBA" id="ARBA00010617"/>
    </source>
</evidence>
<dbReference type="InterPro" id="IPR002401">
    <property type="entry name" value="Cyt_P450_E_grp-I"/>
</dbReference>
<evidence type="ECO:0000256" key="10">
    <source>
        <dbReference type="ARBA" id="ARBA00023004"/>
    </source>
</evidence>
<keyword evidence="7 13" id="KW-0479">Metal-binding</keyword>
<evidence type="ECO:0000256" key="8">
    <source>
        <dbReference type="ARBA" id="ARBA00022989"/>
    </source>
</evidence>
<evidence type="ECO:0000313" key="15">
    <source>
        <dbReference type="EMBL" id="KAJ7760008.1"/>
    </source>
</evidence>
<dbReference type="PROSITE" id="PS00086">
    <property type="entry name" value="CYTOCHROME_P450"/>
    <property type="match status" value="1"/>
</dbReference>
<keyword evidence="12" id="KW-0472">Membrane</keyword>
<evidence type="ECO:0000256" key="14">
    <source>
        <dbReference type="RuleBase" id="RU000461"/>
    </source>
</evidence>
<comment type="caution">
    <text evidence="15">The sequence shown here is derived from an EMBL/GenBank/DDBJ whole genome shotgun (WGS) entry which is preliminary data.</text>
</comment>
<evidence type="ECO:0000256" key="11">
    <source>
        <dbReference type="ARBA" id="ARBA00023033"/>
    </source>
</evidence>
<evidence type="ECO:0000256" key="12">
    <source>
        <dbReference type="ARBA" id="ARBA00023136"/>
    </source>
</evidence>
<evidence type="ECO:0000256" key="2">
    <source>
        <dbReference type="ARBA" id="ARBA00004370"/>
    </source>
</evidence>
<dbReference type="PANTHER" id="PTHR24305">
    <property type="entry name" value="CYTOCHROME P450"/>
    <property type="match status" value="1"/>
</dbReference>
<evidence type="ECO:0000313" key="16">
    <source>
        <dbReference type="Proteomes" id="UP001215598"/>
    </source>
</evidence>
<evidence type="ECO:0000256" key="9">
    <source>
        <dbReference type="ARBA" id="ARBA00023002"/>
    </source>
</evidence>
<dbReference type="GO" id="GO:0016705">
    <property type="term" value="F:oxidoreductase activity, acting on paired donors, with incorporation or reduction of molecular oxygen"/>
    <property type="evidence" value="ECO:0007669"/>
    <property type="project" value="InterPro"/>
</dbReference>
<keyword evidence="10 13" id="KW-0408">Iron</keyword>
<keyword evidence="16" id="KW-1185">Reference proteome</keyword>
<organism evidence="15 16">
    <name type="scientific">Mycena metata</name>
    <dbReference type="NCBI Taxonomy" id="1033252"/>
    <lineage>
        <taxon>Eukaryota</taxon>
        <taxon>Fungi</taxon>
        <taxon>Dikarya</taxon>
        <taxon>Basidiomycota</taxon>
        <taxon>Agaricomycotina</taxon>
        <taxon>Agaricomycetes</taxon>
        <taxon>Agaricomycetidae</taxon>
        <taxon>Agaricales</taxon>
        <taxon>Marasmiineae</taxon>
        <taxon>Mycenaceae</taxon>
        <taxon>Mycena</taxon>
    </lineage>
</organism>
<keyword evidence="8" id="KW-1133">Transmembrane helix</keyword>
<dbReference type="Pfam" id="PF00067">
    <property type="entry name" value="p450"/>
    <property type="match status" value="1"/>
</dbReference>
<dbReference type="Gene3D" id="1.10.630.10">
    <property type="entry name" value="Cytochrome P450"/>
    <property type="match status" value="1"/>
</dbReference>
<sequence>MSWYPYLLPLLAFYIVRKALVFRENSRKLSYLPGLRSLFSPASPLGVLLPTYFWNPGMKWQWHWRKEAYAKHGLQTISVLGYLTSRPAVYTISMDVAKQVLALSLKGQLEKTEESTSFIRFWGRNLFTENGAEWSRHRRIMNPAFSPETYALVWDEATSVYREMVDAEGWAGKDEVTIPAMNPFSSKFALIIIGRCGFGQPMPWKSAPDASGIQMTLSEAIGIVSRSTIARLVTPRWVYRLPIRRLRNIETAWKRVDAELKHLVASRRAEMASAKERAESEKKDVFRLMLRASDGQGTLSMSDEELAGNTYLLLMAGHESTARTLDAVTGFLALYEDKQEEVYNEIRSAVSEDGKLVRASLTSHLPLLRDRTQHFQKLPKVEACFLEAARLFPAAPSMSRDTQHTVALQTDAEDGHGGQLVLEPGVRVAVDLVGLHYNPKHFPDPEEFRPARWYGVSDNDMTVFSFGPRACIGRRFAVTEGVAYLAHFLLDWKVTVVLKHPGETKAQWRARVMRADDGLTLGVGSVPVRLTRR</sequence>
<dbReference type="GO" id="GO:0005506">
    <property type="term" value="F:iron ion binding"/>
    <property type="evidence" value="ECO:0007669"/>
    <property type="project" value="InterPro"/>
</dbReference>
<dbReference type="EMBL" id="JARKIB010000038">
    <property type="protein sequence ID" value="KAJ7760008.1"/>
    <property type="molecule type" value="Genomic_DNA"/>
</dbReference>
<dbReference type="Proteomes" id="UP001215598">
    <property type="component" value="Unassembled WGS sequence"/>
</dbReference>